<proteinExistence type="predicted"/>
<dbReference type="InterPro" id="IPR029063">
    <property type="entry name" value="SAM-dependent_MTases_sf"/>
</dbReference>
<dbReference type="PANTHER" id="PTHR24422:SF21">
    <property type="entry name" value="CHEMOTAXIS PROTEIN METHYLTRANSFERASE 1"/>
    <property type="match status" value="1"/>
</dbReference>
<dbReference type="Pfam" id="PF03705">
    <property type="entry name" value="CheR_N"/>
    <property type="match status" value="1"/>
</dbReference>
<dbReference type="EC" id="2.1.1.80" evidence="2"/>
<dbReference type="InterPro" id="IPR036804">
    <property type="entry name" value="CheR_N_sf"/>
</dbReference>
<dbReference type="CDD" id="cd02440">
    <property type="entry name" value="AdoMet_MTases"/>
    <property type="match status" value="1"/>
</dbReference>
<dbReference type="Proteomes" id="UP000198635">
    <property type="component" value="Unassembled WGS sequence"/>
</dbReference>
<evidence type="ECO:0000256" key="6">
    <source>
        <dbReference type="SAM" id="MobiDB-lite"/>
    </source>
</evidence>
<name>A0A1I3Y1U3_9BACT</name>
<dbReference type="PRINTS" id="PR00996">
    <property type="entry name" value="CHERMTFRASE"/>
</dbReference>
<dbReference type="OrthoDB" id="9786165at2"/>
<dbReference type="AlphaFoldDB" id="A0A1I3Y1U3"/>
<evidence type="ECO:0000256" key="1">
    <source>
        <dbReference type="ARBA" id="ARBA00001541"/>
    </source>
</evidence>
<dbReference type="SMART" id="SM00138">
    <property type="entry name" value="MeTrc"/>
    <property type="match status" value="1"/>
</dbReference>
<keyword evidence="5" id="KW-0949">S-adenosyl-L-methionine</keyword>
<dbReference type="SUPFAM" id="SSF53335">
    <property type="entry name" value="S-adenosyl-L-methionine-dependent methyltransferases"/>
    <property type="match status" value="1"/>
</dbReference>
<keyword evidence="4 8" id="KW-0808">Transferase</keyword>
<gene>
    <name evidence="8" type="ORF">SAMN04488082_11851</name>
</gene>
<keyword evidence="3 8" id="KW-0489">Methyltransferase</keyword>
<evidence type="ECO:0000256" key="4">
    <source>
        <dbReference type="ARBA" id="ARBA00022679"/>
    </source>
</evidence>
<reference evidence="9" key="1">
    <citation type="submission" date="2016-10" db="EMBL/GenBank/DDBJ databases">
        <authorList>
            <person name="Varghese N."/>
            <person name="Submissions S."/>
        </authorList>
    </citation>
    <scope>NUCLEOTIDE SEQUENCE [LARGE SCALE GENOMIC DNA]</scope>
    <source>
        <strain evidence="9">DSM 5918</strain>
    </source>
</reference>
<evidence type="ECO:0000256" key="2">
    <source>
        <dbReference type="ARBA" id="ARBA00012534"/>
    </source>
</evidence>
<dbReference type="RefSeq" id="WP_092377663.1">
    <property type="nucleotide sequence ID" value="NZ_FORX01000018.1"/>
</dbReference>
<dbReference type="InterPro" id="IPR022641">
    <property type="entry name" value="CheR_N"/>
</dbReference>
<dbReference type="STRING" id="52560.SAMN04488082_11851"/>
<sequence>MTTITADEFSVLSKYIYSICGVALDSTKTYLIETRLKSMMQQYGCTSYLDLHAKAKADRGGNMEKEIVNAITTNETLFFRDASPFEVLKHKILPDLIDARSKSASGRNIPIRIWSAACSTGQEVYSIAIALREALGNLSNFQISILGTDISDDAVTKASYGKYNKFEIERGLSQQTLNKYFTLMGDGWKIKDEIRAMAVFKKFNLMKPFAGFGKFDIVFCRNVAIYFTPADKKMVFEKIASVLEPDGSLVIGSTESLTGVTGMFEPKRYMRSIFYQPVAGSSPLTPTGFSYAQAPAPGFAGTAAASVARPSLPVPRPTPVAASVSPPRPAPRAVPATAAPSAVPPRPAPASVPSAPAPPARPVEPEPAPIAVTVEQAPSSEEAPRPMAPRPAPVRSQPAQVYRAGDKSDLKRLLMQKKQKSKS</sequence>
<feature type="compositionally biased region" description="Pro residues" evidence="6">
    <location>
        <begin position="342"/>
        <end position="368"/>
    </location>
</feature>
<comment type="catalytic activity">
    <reaction evidence="1">
        <text>L-glutamyl-[protein] + S-adenosyl-L-methionine = [protein]-L-glutamate 5-O-methyl ester + S-adenosyl-L-homocysteine</text>
        <dbReference type="Rhea" id="RHEA:24452"/>
        <dbReference type="Rhea" id="RHEA-COMP:10208"/>
        <dbReference type="Rhea" id="RHEA-COMP:10311"/>
        <dbReference type="ChEBI" id="CHEBI:29973"/>
        <dbReference type="ChEBI" id="CHEBI:57856"/>
        <dbReference type="ChEBI" id="CHEBI:59789"/>
        <dbReference type="ChEBI" id="CHEBI:82795"/>
        <dbReference type="EC" id="2.1.1.80"/>
    </reaction>
</comment>
<evidence type="ECO:0000256" key="5">
    <source>
        <dbReference type="ARBA" id="ARBA00022691"/>
    </source>
</evidence>
<dbReference type="Gene3D" id="3.40.50.150">
    <property type="entry name" value="Vaccinia Virus protein VP39"/>
    <property type="match status" value="1"/>
</dbReference>
<dbReference type="Gene3D" id="1.10.155.10">
    <property type="entry name" value="Chemotaxis receptor methyltransferase CheR, N-terminal domain"/>
    <property type="match status" value="1"/>
</dbReference>
<evidence type="ECO:0000313" key="9">
    <source>
        <dbReference type="Proteomes" id="UP000198635"/>
    </source>
</evidence>
<evidence type="ECO:0000259" key="7">
    <source>
        <dbReference type="PROSITE" id="PS50123"/>
    </source>
</evidence>
<dbReference type="PANTHER" id="PTHR24422">
    <property type="entry name" value="CHEMOTAXIS PROTEIN METHYLTRANSFERASE"/>
    <property type="match status" value="1"/>
</dbReference>
<evidence type="ECO:0000313" key="8">
    <source>
        <dbReference type="EMBL" id="SFK25720.1"/>
    </source>
</evidence>
<feature type="domain" description="CheR-type methyltransferase" evidence="7">
    <location>
        <begin position="1"/>
        <end position="265"/>
    </location>
</feature>
<keyword evidence="9" id="KW-1185">Reference proteome</keyword>
<dbReference type="PROSITE" id="PS50123">
    <property type="entry name" value="CHER"/>
    <property type="match status" value="1"/>
</dbReference>
<dbReference type="InterPro" id="IPR000780">
    <property type="entry name" value="CheR_MeTrfase"/>
</dbReference>
<feature type="compositionally biased region" description="Basic residues" evidence="6">
    <location>
        <begin position="414"/>
        <end position="423"/>
    </location>
</feature>
<dbReference type="InterPro" id="IPR022642">
    <property type="entry name" value="CheR_C"/>
</dbReference>
<dbReference type="GO" id="GO:0008983">
    <property type="term" value="F:protein-glutamate O-methyltransferase activity"/>
    <property type="evidence" value="ECO:0007669"/>
    <property type="project" value="UniProtKB-EC"/>
</dbReference>
<organism evidence="8 9">
    <name type="scientific">Desulfomicrobium apsheronum</name>
    <dbReference type="NCBI Taxonomy" id="52560"/>
    <lineage>
        <taxon>Bacteria</taxon>
        <taxon>Pseudomonadati</taxon>
        <taxon>Thermodesulfobacteriota</taxon>
        <taxon>Desulfovibrionia</taxon>
        <taxon>Desulfovibrionales</taxon>
        <taxon>Desulfomicrobiaceae</taxon>
        <taxon>Desulfomicrobium</taxon>
    </lineage>
</organism>
<accession>A0A1I3Y1U3</accession>
<protein>
    <recommendedName>
        <fullName evidence="2">protein-glutamate O-methyltransferase</fullName>
        <ecNumber evidence="2">2.1.1.80</ecNumber>
    </recommendedName>
</protein>
<dbReference type="SUPFAM" id="SSF47757">
    <property type="entry name" value="Chemotaxis receptor methyltransferase CheR, N-terminal domain"/>
    <property type="match status" value="1"/>
</dbReference>
<feature type="region of interest" description="Disordered" evidence="6">
    <location>
        <begin position="314"/>
        <end position="423"/>
    </location>
</feature>
<dbReference type="Pfam" id="PF01739">
    <property type="entry name" value="CheR"/>
    <property type="match status" value="1"/>
</dbReference>
<dbReference type="EMBL" id="FORX01000018">
    <property type="protein sequence ID" value="SFK25720.1"/>
    <property type="molecule type" value="Genomic_DNA"/>
</dbReference>
<evidence type="ECO:0000256" key="3">
    <source>
        <dbReference type="ARBA" id="ARBA00022603"/>
    </source>
</evidence>
<dbReference type="GO" id="GO:0032259">
    <property type="term" value="P:methylation"/>
    <property type="evidence" value="ECO:0007669"/>
    <property type="project" value="UniProtKB-KW"/>
</dbReference>
<dbReference type="InterPro" id="IPR050903">
    <property type="entry name" value="Bact_Chemotaxis_MeTrfase"/>
</dbReference>